<protein>
    <submittedName>
        <fullName evidence="2">Uncharacterized protein</fullName>
    </submittedName>
</protein>
<name>A0A6G1CNZ1_9ORYZ</name>
<sequence length="108" mass="11797">MDYFHLLADHETLAKFAVFLVVQVLVYLILSKSSSGVFSGAGTSRSASFRRLERSESARRMATLLVEMPRPRDTPSTPAGIQRGGTSNDGGGVDVELELMRILCYLSS</sequence>
<feature type="region of interest" description="Disordered" evidence="1">
    <location>
        <begin position="65"/>
        <end position="92"/>
    </location>
</feature>
<accession>A0A6G1CNZ1</accession>
<dbReference type="PANTHER" id="PTHR34268:SF14">
    <property type="entry name" value="OS01G0321850 PROTEIN"/>
    <property type="match status" value="1"/>
</dbReference>
<dbReference type="AlphaFoldDB" id="A0A6G1CNZ1"/>
<dbReference type="OrthoDB" id="999321at2759"/>
<gene>
    <name evidence="2" type="ORF">E2562_006248</name>
</gene>
<evidence type="ECO:0000313" key="2">
    <source>
        <dbReference type="EMBL" id="KAF0901787.1"/>
    </source>
</evidence>
<proteinExistence type="predicted"/>
<evidence type="ECO:0000256" key="1">
    <source>
        <dbReference type="SAM" id="MobiDB-lite"/>
    </source>
</evidence>
<comment type="caution">
    <text evidence="2">The sequence shown here is derived from an EMBL/GenBank/DDBJ whole genome shotgun (WGS) entry which is preliminary data.</text>
</comment>
<reference evidence="2 3" key="1">
    <citation type="submission" date="2019-11" db="EMBL/GenBank/DDBJ databases">
        <title>Whole genome sequence of Oryza granulata.</title>
        <authorList>
            <person name="Li W."/>
        </authorList>
    </citation>
    <scope>NUCLEOTIDE SEQUENCE [LARGE SCALE GENOMIC DNA]</scope>
    <source>
        <strain evidence="3">cv. Menghai</strain>
        <tissue evidence="2">Leaf</tissue>
    </source>
</reference>
<dbReference type="Proteomes" id="UP000479710">
    <property type="component" value="Unassembled WGS sequence"/>
</dbReference>
<organism evidence="2 3">
    <name type="scientific">Oryza meyeriana var. granulata</name>
    <dbReference type="NCBI Taxonomy" id="110450"/>
    <lineage>
        <taxon>Eukaryota</taxon>
        <taxon>Viridiplantae</taxon>
        <taxon>Streptophyta</taxon>
        <taxon>Embryophyta</taxon>
        <taxon>Tracheophyta</taxon>
        <taxon>Spermatophyta</taxon>
        <taxon>Magnoliopsida</taxon>
        <taxon>Liliopsida</taxon>
        <taxon>Poales</taxon>
        <taxon>Poaceae</taxon>
        <taxon>BOP clade</taxon>
        <taxon>Oryzoideae</taxon>
        <taxon>Oryzeae</taxon>
        <taxon>Oryzinae</taxon>
        <taxon>Oryza</taxon>
        <taxon>Oryza meyeriana</taxon>
    </lineage>
</organism>
<dbReference type="EMBL" id="SPHZ02000008">
    <property type="protein sequence ID" value="KAF0901787.1"/>
    <property type="molecule type" value="Genomic_DNA"/>
</dbReference>
<dbReference type="PANTHER" id="PTHR34268">
    <property type="entry name" value="OS01G0321850 PROTEIN"/>
    <property type="match status" value="1"/>
</dbReference>
<keyword evidence="3" id="KW-1185">Reference proteome</keyword>
<evidence type="ECO:0000313" key="3">
    <source>
        <dbReference type="Proteomes" id="UP000479710"/>
    </source>
</evidence>